<dbReference type="SMART" id="SM01321">
    <property type="entry name" value="Y1_Tnp"/>
    <property type="match status" value="1"/>
</dbReference>
<feature type="domain" description="Transposase IS200-like" evidence="1">
    <location>
        <begin position="5"/>
        <end position="119"/>
    </location>
</feature>
<dbReference type="Pfam" id="PF01797">
    <property type="entry name" value="Y1_Tnp"/>
    <property type="match status" value="1"/>
</dbReference>
<dbReference type="InterPro" id="IPR002686">
    <property type="entry name" value="Transposase_17"/>
</dbReference>
<evidence type="ECO:0000259" key="1">
    <source>
        <dbReference type="SMART" id="SM01321"/>
    </source>
</evidence>
<organism evidence="2 3">
    <name type="scientific">Candidatus Magasanikbacteria bacterium GW2011_GWC2_37_14</name>
    <dbReference type="NCBI Taxonomy" id="1619046"/>
    <lineage>
        <taxon>Bacteria</taxon>
        <taxon>Candidatus Magasanikiibacteriota</taxon>
    </lineage>
</organism>
<gene>
    <name evidence="2" type="ORF">US42_C0003G0026</name>
</gene>
<reference evidence="2 3" key="1">
    <citation type="journal article" date="2015" name="Nature">
        <title>rRNA introns, odd ribosomes, and small enigmatic genomes across a large radiation of phyla.</title>
        <authorList>
            <person name="Brown C.T."/>
            <person name="Hug L.A."/>
            <person name="Thomas B.C."/>
            <person name="Sharon I."/>
            <person name="Castelle C.J."/>
            <person name="Singh A."/>
            <person name="Wilkins M.J."/>
            <person name="Williams K.H."/>
            <person name="Banfield J.F."/>
        </authorList>
    </citation>
    <scope>NUCLEOTIDE SEQUENCE [LARGE SCALE GENOMIC DNA]</scope>
</reference>
<dbReference type="Proteomes" id="UP000034849">
    <property type="component" value="Unassembled WGS sequence"/>
</dbReference>
<dbReference type="PATRIC" id="fig|1619046.3.peg.229"/>
<dbReference type="InterPro" id="IPR036515">
    <property type="entry name" value="Transposase_17_sf"/>
</dbReference>
<dbReference type="PANTHER" id="PTHR33360">
    <property type="entry name" value="TRANSPOSASE FOR INSERTION SEQUENCE ELEMENT IS200"/>
    <property type="match status" value="1"/>
</dbReference>
<dbReference type="NCBIfam" id="NF033573">
    <property type="entry name" value="transpos_IS200"/>
    <property type="match status" value="1"/>
</dbReference>
<dbReference type="PANTHER" id="PTHR33360:SF2">
    <property type="entry name" value="TRANSPOSASE FOR INSERTION SEQUENCE ELEMENT IS200"/>
    <property type="match status" value="1"/>
</dbReference>
<accession>A0A0G0IUX4</accession>
<dbReference type="Gene3D" id="3.30.70.1290">
    <property type="entry name" value="Transposase IS200-like"/>
    <property type="match status" value="1"/>
</dbReference>
<dbReference type="GO" id="GO:0004803">
    <property type="term" value="F:transposase activity"/>
    <property type="evidence" value="ECO:0007669"/>
    <property type="project" value="InterPro"/>
</dbReference>
<proteinExistence type="predicted"/>
<name>A0A0G0IUX4_9BACT</name>
<protein>
    <submittedName>
        <fullName evidence="2">Transposase IS200-family protein</fullName>
    </submittedName>
</protein>
<evidence type="ECO:0000313" key="2">
    <source>
        <dbReference type="EMBL" id="KKQ27969.1"/>
    </source>
</evidence>
<dbReference type="GO" id="GO:0003677">
    <property type="term" value="F:DNA binding"/>
    <property type="evidence" value="ECO:0007669"/>
    <property type="project" value="InterPro"/>
</dbReference>
<sequence length="149" mass="17570">MPNTFSNLLFHIVFSTKERRKLLSKELRVRLFKYMSGIADKSNFKIIKLGGIDDHIHLLFSLSPDMPVAKAVQLIKGNSSKWLRENFTDLDIFSWQVGYGAFTVSKSQIDIVQKYIANQEEHHKKMSFEEEFVELLKRNKIDFDYKYLF</sequence>
<dbReference type="EMBL" id="LBSX01000003">
    <property type="protein sequence ID" value="KKQ27969.1"/>
    <property type="molecule type" value="Genomic_DNA"/>
</dbReference>
<dbReference type="SUPFAM" id="SSF143422">
    <property type="entry name" value="Transposase IS200-like"/>
    <property type="match status" value="1"/>
</dbReference>
<evidence type="ECO:0000313" key="3">
    <source>
        <dbReference type="Proteomes" id="UP000034849"/>
    </source>
</evidence>
<dbReference type="GO" id="GO:0006313">
    <property type="term" value="P:DNA transposition"/>
    <property type="evidence" value="ECO:0007669"/>
    <property type="project" value="InterPro"/>
</dbReference>
<dbReference type="STRING" id="1619046.US42_C0003G0026"/>
<dbReference type="AlphaFoldDB" id="A0A0G0IUX4"/>
<comment type="caution">
    <text evidence="2">The sequence shown here is derived from an EMBL/GenBank/DDBJ whole genome shotgun (WGS) entry which is preliminary data.</text>
</comment>